<dbReference type="WBParaSite" id="OFLC_0001394501-mRNA-1">
    <property type="protein sequence ID" value="OFLC_0001394501-mRNA-1"/>
    <property type="gene ID" value="OFLC_0001394501"/>
</dbReference>
<name>A0A183I2I2_9BILA</name>
<sequence length="71" mass="8336">MEALPEDFIDYNRLKIIFAILEYEYGVVQSSEETLSSAAPTENTNKRNIPEWMKTWHSMQNKKKKKSSLLN</sequence>
<dbReference type="EMBL" id="UZAJ01040489">
    <property type="protein sequence ID" value="VDP15083.1"/>
    <property type="molecule type" value="Genomic_DNA"/>
</dbReference>
<reference evidence="1 2" key="2">
    <citation type="submission" date="2018-11" db="EMBL/GenBank/DDBJ databases">
        <authorList>
            <consortium name="Pathogen Informatics"/>
        </authorList>
    </citation>
    <scope>NUCLEOTIDE SEQUENCE [LARGE SCALE GENOMIC DNA]</scope>
</reference>
<protein>
    <submittedName>
        <fullName evidence="1 3">Uncharacterized protein</fullName>
    </submittedName>
</protein>
<reference evidence="3" key="1">
    <citation type="submission" date="2016-06" db="UniProtKB">
        <authorList>
            <consortium name="WormBaseParasite"/>
        </authorList>
    </citation>
    <scope>IDENTIFICATION</scope>
</reference>
<dbReference type="Proteomes" id="UP000267606">
    <property type="component" value="Unassembled WGS sequence"/>
</dbReference>
<dbReference type="STRING" id="387005.A0A183I2I2"/>
<proteinExistence type="predicted"/>
<accession>A0A183I2I2</accession>
<evidence type="ECO:0000313" key="1">
    <source>
        <dbReference type="EMBL" id="VDP15083.1"/>
    </source>
</evidence>
<evidence type="ECO:0000313" key="3">
    <source>
        <dbReference type="WBParaSite" id="OFLC_0001394501-mRNA-1"/>
    </source>
</evidence>
<organism evidence="3">
    <name type="scientific">Onchocerca flexuosa</name>
    <dbReference type="NCBI Taxonomy" id="387005"/>
    <lineage>
        <taxon>Eukaryota</taxon>
        <taxon>Metazoa</taxon>
        <taxon>Ecdysozoa</taxon>
        <taxon>Nematoda</taxon>
        <taxon>Chromadorea</taxon>
        <taxon>Rhabditida</taxon>
        <taxon>Spirurina</taxon>
        <taxon>Spiruromorpha</taxon>
        <taxon>Filarioidea</taxon>
        <taxon>Onchocercidae</taxon>
        <taxon>Onchocerca</taxon>
    </lineage>
</organism>
<keyword evidence="2" id="KW-1185">Reference proteome</keyword>
<gene>
    <name evidence="1" type="ORF">OFLC_LOCUS13944</name>
</gene>
<dbReference type="AlphaFoldDB" id="A0A183I2I2"/>
<evidence type="ECO:0000313" key="2">
    <source>
        <dbReference type="Proteomes" id="UP000267606"/>
    </source>
</evidence>